<dbReference type="InParanoid" id="A0A409X7Y1"/>
<dbReference type="Proteomes" id="UP000284706">
    <property type="component" value="Unassembled WGS sequence"/>
</dbReference>
<feature type="non-terminal residue" evidence="2">
    <location>
        <position position="1"/>
    </location>
</feature>
<feature type="compositionally biased region" description="Basic residues" evidence="1">
    <location>
        <begin position="132"/>
        <end position="143"/>
    </location>
</feature>
<dbReference type="EMBL" id="NHYE01003995">
    <property type="protein sequence ID" value="PPQ86827.1"/>
    <property type="molecule type" value="Genomic_DNA"/>
</dbReference>
<name>A0A409X7Y1_9AGAR</name>
<feature type="region of interest" description="Disordered" evidence="1">
    <location>
        <begin position="121"/>
        <end position="143"/>
    </location>
</feature>
<comment type="caution">
    <text evidence="2">The sequence shown here is derived from an EMBL/GenBank/DDBJ whole genome shotgun (WGS) entry which is preliminary data.</text>
</comment>
<evidence type="ECO:0000313" key="3">
    <source>
        <dbReference type="Proteomes" id="UP000284706"/>
    </source>
</evidence>
<protein>
    <submittedName>
        <fullName evidence="2">Uncharacterized protein</fullName>
    </submittedName>
</protein>
<feature type="region of interest" description="Disordered" evidence="1">
    <location>
        <begin position="1"/>
        <end position="89"/>
    </location>
</feature>
<gene>
    <name evidence="2" type="ORF">CVT26_001125</name>
</gene>
<organism evidence="2 3">
    <name type="scientific">Gymnopilus dilepis</name>
    <dbReference type="NCBI Taxonomy" id="231916"/>
    <lineage>
        <taxon>Eukaryota</taxon>
        <taxon>Fungi</taxon>
        <taxon>Dikarya</taxon>
        <taxon>Basidiomycota</taxon>
        <taxon>Agaricomycotina</taxon>
        <taxon>Agaricomycetes</taxon>
        <taxon>Agaricomycetidae</taxon>
        <taxon>Agaricales</taxon>
        <taxon>Agaricineae</taxon>
        <taxon>Hymenogastraceae</taxon>
        <taxon>Gymnopilus</taxon>
    </lineage>
</organism>
<keyword evidence="3" id="KW-1185">Reference proteome</keyword>
<reference evidence="2 3" key="1">
    <citation type="journal article" date="2018" name="Evol. Lett.">
        <title>Horizontal gene cluster transfer increased hallucinogenic mushroom diversity.</title>
        <authorList>
            <person name="Reynolds H.T."/>
            <person name="Vijayakumar V."/>
            <person name="Gluck-Thaler E."/>
            <person name="Korotkin H.B."/>
            <person name="Matheny P.B."/>
            <person name="Slot J.C."/>
        </authorList>
    </citation>
    <scope>NUCLEOTIDE SEQUENCE [LARGE SCALE GENOMIC DNA]</scope>
    <source>
        <strain evidence="2 3">SRW20</strain>
    </source>
</reference>
<evidence type="ECO:0000313" key="2">
    <source>
        <dbReference type="EMBL" id="PPQ86827.1"/>
    </source>
</evidence>
<evidence type="ECO:0000256" key="1">
    <source>
        <dbReference type="SAM" id="MobiDB-lite"/>
    </source>
</evidence>
<dbReference type="AlphaFoldDB" id="A0A409X7Y1"/>
<proteinExistence type="predicted"/>
<accession>A0A409X7Y1</accession>
<sequence length="143" mass="15513">IGDYYAQAAAEKATSPEQSEEILSTPLTTSKKPPPPFKHRPSQPDMASPGPLLQAASKKAAVSQDDSDHPLMKNLGKKNKVQNASSSSRVHPILAAQAEEVRAIPHRGELGPHQHTAIRFSSSGDKTEMTYVKKKKAPSQRRP</sequence>